<dbReference type="GO" id="GO:0043130">
    <property type="term" value="F:ubiquitin binding"/>
    <property type="evidence" value="ECO:0007669"/>
    <property type="project" value="InterPro"/>
</dbReference>
<evidence type="ECO:0000256" key="1">
    <source>
        <dbReference type="SAM" id="MobiDB-lite"/>
    </source>
</evidence>
<feature type="compositionally biased region" description="Basic residues" evidence="1">
    <location>
        <begin position="642"/>
        <end position="661"/>
    </location>
</feature>
<reference evidence="3 4" key="1">
    <citation type="submission" date="2016-07" db="EMBL/GenBank/DDBJ databases">
        <title>Pervasive Adenine N6-methylation of Active Genes in Fungi.</title>
        <authorList>
            <consortium name="DOE Joint Genome Institute"/>
            <person name="Mondo S.J."/>
            <person name="Dannebaum R.O."/>
            <person name="Kuo R.C."/>
            <person name="Labutti K."/>
            <person name="Haridas S."/>
            <person name="Kuo A."/>
            <person name="Salamov A."/>
            <person name="Ahrendt S.R."/>
            <person name="Lipzen A."/>
            <person name="Sullivan W."/>
            <person name="Andreopoulos W.B."/>
            <person name="Clum A."/>
            <person name="Lindquist E."/>
            <person name="Daum C."/>
            <person name="Ramamoorthy G.K."/>
            <person name="Gryganskyi A."/>
            <person name="Culley D."/>
            <person name="Magnuson J.K."/>
            <person name="James T.Y."/>
            <person name="O'Malley M.A."/>
            <person name="Stajich J.E."/>
            <person name="Spatafora J.W."/>
            <person name="Visel A."/>
            <person name="Grigoriev I.V."/>
        </authorList>
    </citation>
    <scope>NUCLEOTIDE SEQUENCE [LARGE SCALE GENOMIC DNA]</scope>
    <source>
        <strain evidence="3 4">CBS 931.73</strain>
    </source>
</reference>
<dbReference type="InParanoid" id="A0A1Y1X9D8"/>
<dbReference type="PROSITE" id="PS51140">
    <property type="entry name" value="CUE"/>
    <property type="match status" value="1"/>
</dbReference>
<comment type="caution">
    <text evidence="3">The sequence shown here is derived from an EMBL/GenBank/DDBJ whole genome shotgun (WGS) entry which is preliminary data.</text>
</comment>
<evidence type="ECO:0000313" key="4">
    <source>
        <dbReference type="Proteomes" id="UP000193498"/>
    </source>
</evidence>
<dbReference type="InterPro" id="IPR003892">
    <property type="entry name" value="CUE"/>
</dbReference>
<sequence length="668" mass="76021">MNADLEQMFFVPYVPPVGEKSSPQSENWLHALQLWNNSLRRLLQVTDQKFQEFLAVDESFPIFAQTYLRYRSREIDSSSDPHTSEAEAELSKRVLMVFFRISNGSDWAYMELLHRRNILVVPILLDLALAYADSNSKVTQSIFGKILTAVPVLKESFKESIDFLGKYISKISNIYRNRTATTYDLETWRKHLIALTDIVRTLDNACKSSEFIGSLLNENKEFITLLFNFYGEAVLAMQTQLAEADPIESKPLRTLLVRLKYSIMCLLYSILDSCFFRQFRDASGNQDALELAMENCCQTFMFIMDLTNATKEAVPFINAPLLVDTEIELDAEQNVNIYVQRSSLISQIQDLFPHLGDGFLEACLIEFNDDVERVIMLLLEDSLPSSLSQLDRSMKRSPLEPVDAQIAIPEPTAPSADLISQRQNIFNNDEFDVFTRRDVDLSKVSFGKKDRGNADQMLNDKDYVQSNKQSLLETLFNEDDDEYDDTYDGINEVGGSLDAHLLDDLDNQAEGQATTKSEDLGTIHEGLLVQEMASDPSVFERNAKARKSAQRQKLRNITGMSDEQIEGWYVMLMRNAKKGKLIEKYELQGNQNRDATAQTPRSDEPSSRAAHPPKNPKARNGKVEDPSKQQSTNMSDRDKARKEKSKGKRANHNRKGQHMKKMALNNAV</sequence>
<dbReference type="InterPro" id="IPR052586">
    <property type="entry name" value="ASCC2"/>
</dbReference>
<dbReference type="InterPro" id="IPR041800">
    <property type="entry name" value="ASCC2_CUE"/>
</dbReference>
<gene>
    <name evidence="3" type="ORF">K493DRAFT_388745</name>
</gene>
<evidence type="ECO:0000259" key="2">
    <source>
        <dbReference type="PROSITE" id="PS51140"/>
    </source>
</evidence>
<dbReference type="STRING" id="1314790.A0A1Y1X9D8"/>
<dbReference type="PANTHER" id="PTHR21494:SF0">
    <property type="entry name" value="ACTIVATING SIGNAL COINTEGRATOR 1 COMPLEX SUBUNIT 2"/>
    <property type="match status" value="1"/>
</dbReference>
<dbReference type="Proteomes" id="UP000193498">
    <property type="component" value="Unassembled WGS sequence"/>
</dbReference>
<protein>
    <recommendedName>
        <fullName evidence="2">CUE domain-containing protein</fullName>
    </recommendedName>
</protein>
<dbReference type="OrthoDB" id="5577209at2759"/>
<dbReference type="EMBL" id="MCFE01000674">
    <property type="protein sequence ID" value="ORX82357.1"/>
    <property type="molecule type" value="Genomic_DNA"/>
</dbReference>
<feature type="compositionally biased region" description="Polar residues" evidence="1">
    <location>
        <begin position="588"/>
        <end position="600"/>
    </location>
</feature>
<evidence type="ECO:0000313" key="3">
    <source>
        <dbReference type="EMBL" id="ORX82357.1"/>
    </source>
</evidence>
<dbReference type="PANTHER" id="PTHR21494">
    <property type="entry name" value="ACTIVATING SIGNAL COINTEGRATOR 1 COMPLEX SUBUNIT 2 ASC-1 COMPLEX SUBUNIT P100"/>
    <property type="match status" value="1"/>
</dbReference>
<dbReference type="SUPFAM" id="SSF46934">
    <property type="entry name" value="UBA-like"/>
    <property type="match status" value="1"/>
</dbReference>
<feature type="region of interest" description="Disordered" evidence="1">
    <location>
        <begin position="587"/>
        <end position="668"/>
    </location>
</feature>
<dbReference type="CDD" id="cd14364">
    <property type="entry name" value="CUE_ASCC2"/>
    <property type="match status" value="1"/>
</dbReference>
<accession>A0A1Y1X9D8</accession>
<name>A0A1Y1X9D8_9FUNG</name>
<feature type="domain" description="CUE" evidence="2">
    <location>
        <begin position="340"/>
        <end position="383"/>
    </location>
</feature>
<dbReference type="SMART" id="SM00546">
    <property type="entry name" value="CUE"/>
    <property type="match status" value="1"/>
</dbReference>
<organism evidence="3 4">
    <name type="scientific">Basidiobolus meristosporus CBS 931.73</name>
    <dbReference type="NCBI Taxonomy" id="1314790"/>
    <lineage>
        <taxon>Eukaryota</taxon>
        <taxon>Fungi</taxon>
        <taxon>Fungi incertae sedis</taxon>
        <taxon>Zoopagomycota</taxon>
        <taxon>Entomophthoromycotina</taxon>
        <taxon>Basidiobolomycetes</taxon>
        <taxon>Basidiobolales</taxon>
        <taxon>Basidiobolaceae</taxon>
        <taxon>Basidiobolus</taxon>
    </lineage>
</organism>
<dbReference type="AlphaFoldDB" id="A0A1Y1X9D8"/>
<keyword evidence="4" id="KW-1185">Reference proteome</keyword>
<dbReference type="InterPro" id="IPR009060">
    <property type="entry name" value="UBA-like_sf"/>
</dbReference>
<dbReference type="Gene3D" id="1.10.8.10">
    <property type="entry name" value="DNA helicase RuvA subunit, C-terminal domain"/>
    <property type="match status" value="1"/>
</dbReference>
<dbReference type="Pfam" id="PF02845">
    <property type="entry name" value="CUE"/>
    <property type="match status" value="1"/>
</dbReference>
<proteinExistence type="predicted"/>